<evidence type="ECO:0000313" key="2">
    <source>
        <dbReference type="EMBL" id="KAL3522535.1"/>
    </source>
</evidence>
<evidence type="ECO:0008006" key="4">
    <source>
        <dbReference type="Google" id="ProtNLM"/>
    </source>
</evidence>
<name>A0ABD2ZW44_9GENT</name>
<protein>
    <recommendedName>
        <fullName evidence="4">DUF4283 domain-containing protein</fullName>
    </recommendedName>
</protein>
<dbReference type="Proteomes" id="UP001630127">
    <property type="component" value="Unassembled WGS sequence"/>
</dbReference>
<dbReference type="EMBL" id="JBJUIK010000007">
    <property type="protein sequence ID" value="KAL3522535.1"/>
    <property type="molecule type" value="Genomic_DNA"/>
</dbReference>
<organism evidence="2 3">
    <name type="scientific">Cinchona calisaya</name>
    <dbReference type="NCBI Taxonomy" id="153742"/>
    <lineage>
        <taxon>Eukaryota</taxon>
        <taxon>Viridiplantae</taxon>
        <taxon>Streptophyta</taxon>
        <taxon>Embryophyta</taxon>
        <taxon>Tracheophyta</taxon>
        <taxon>Spermatophyta</taxon>
        <taxon>Magnoliopsida</taxon>
        <taxon>eudicotyledons</taxon>
        <taxon>Gunneridae</taxon>
        <taxon>Pentapetalae</taxon>
        <taxon>asterids</taxon>
        <taxon>lamiids</taxon>
        <taxon>Gentianales</taxon>
        <taxon>Rubiaceae</taxon>
        <taxon>Cinchonoideae</taxon>
        <taxon>Cinchoneae</taxon>
        <taxon>Cinchona</taxon>
    </lineage>
</organism>
<comment type="caution">
    <text evidence="2">The sequence shown here is derived from an EMBL/GenBank/DDBJ whole genome shotgun (WGS) entry which is preliminary data.</text>
</comment>
<evidence type="ECO:0000256" key="1">
    <source>
        <dbReference type="SAM" id="MobiDB-lite"/>
    </source>
</evidence>
<sequence length="622" mass="69402">MAEAFAELCTRLKITKEKASVLVDNDMITEKGPQRGDLCLLAKVNVHSSLVGEKTALFQFKKAEDRMRVLYGAPWAFDRNSVVLSELNGDTQPSALEFHWCEFWVQVFDFPYNRKTKIIAKLRGNKLANFVFVEVDENELCWGEFMRVRVASDIRHGERDCPSKISTSSVVNSNPQDTHSASQGETGGDLEVDKDMGNYSNLENNKGLVNSFAWVQDVQIKKDPNAGKGRVQNGAEKTIEAVSKAIPSKSKWVRRQRLTLLYYQEQSHSSLEGKSHGKRFIGAWVELIGSFVKWQLTCVYGELLTTHRCLMGGFRKLKLSSANPWGSWYENDSNIEGIVVDHFSQIFTSSYPSNEVMDVVMERVRRKVSDEANNRLIQPYTTQEGSNAILRMDSFTSSSPEGFSPVFYQKLWPIVGQLVNLEKSTIVFSKSTNSEARDSISACLNIPEVQAHQKYLGLPSMQQRRRRQCFGCFSNSSSGGVVGVLAAAAVAAGDMVWALSFLHGQVMALAQEDGILWICDLLLKLKGEDKNKAALVIWALWGNRNSKAFEGSSKDPLPFTSFVSQYLLDFSSARTVPNRRSSSVDGNGSFVAGVASRIDNIAFAEHAEMMETHMVVQLGVEL</sequence>
<reference evidence="2 3" key="1">
    <citation type="submission" date="2024-11" db="EMBL/GenBank/DDBJ databases">
        <title>A near-complete genome assembly of Cinchona calisaya.</title>
        <authorList>
            <person name="Lian D.C."/>
            <person name="Zhao X.W."/>
            <person name="Wei L."/>
        </authorList>
    </citation>
    <scope>NUCLEOTIDE SEQUENCE [LARGE SCALE GENOMIC DNA]</scope>
    <source>
        <tissue evidence="2">Nenye</tissue>
    </source>
</reference>
<proteinExistence type="predicted"/>
<feature type="region of interest" description="Disordered" evidence="1">
    <location>
        <begin position="158"/>
        <end position="192"/>
    </location>
</feature>
<keyword evidence="3" id="KW-1185">Reference proteome</keyword>
<accession>A0ABD2ZW44</accession>
<gene>
    <name evidence="2" type="ORF">ACH5RR_015369</name>
</gene>
<feature type="compositionally biased region" description="Polar residues" evidence="1">
    <location>
        <begin position="164"/>
        <end position="184"/>
    </location>
</feature>
<dbReference type="AlphaFoldDB" id="A0ABD2ZW44"/>
<evidence type="ECO:0000313" key="3">
    <source>
        <dbReference type="Proteomes" id="UP001630127"/>
    </source>
</evidence>